<evidence type="ECO:0000256" key="9">
    <source>
        <dbReference type="HAMAP-Rule" id="MF_00474"/>
    </source>
</evidence>
<dbReference type="InterPro" id="IPR000549">
    <property type="entry name" value="PSI_PsaG/PsaK"/>
</dbReference>
<gene>
    <name evidence="9 10" type="primary">psaK</name>
</gene>
<dbReference type="InterPro" id="IPR017492">
    <property type="entry name" value="PSI_PsaK"/>
</dbReference>
<geneLocation type="plastid" evidence="10"/>
<dbReference type="NCBIfam" id="TIGR03049">
    <property type="entry name" value="PS_I_psaK"/>
    <property type="match status" value="1"/>
</dbReference>
<proteinExistence type="inferred from homology"/>
<keyword evidence="3 9" id="KW-0602">Photosynthesis</keyword>
<dbReference type="InterPro" id="IPR035982">
    <property type="entry name" value="PSI_centre_PsaK_sf"/>
</dbReference>
<evidence type="ECO:0000256" key="1">
    <source>
        <dbReference type="ARBA" id="ARBA00004141"/>
    </source>
</evidence>
<comment type="caution">
    <text evidence="9">Lacks conserved residue(s) required for the propagation of feature annotation.</text>
</comment>
<reference evidence="10" key="2">
    <citation type="submission" date="2019-04" db="EMBL/GenBank/DDBJ databases">
        <authorList>
            <person name="Pasella M."/>
        </authorList>
    </citation>
    <scope>NUCLEOTIDE SEQUENCE</scope>
    <source>
        <strain evidence="10">PD2930</strain>
    </source>
</reference>
<dbReference type="SUPFAM" id="SSF81563">
    <property type="entry name" value="Photosystem I reaction center subunit X, PsaK"/>
    <property type="match status" value="1"/>
</dbReference>
<evidence type="ECO:0000256" key="5">
    <source>
        <dbReference type="ARBA" id="ARBA00022836"/>
    </source>
</evidence>
<dbReference type="HAMAP" id="MF_00474">
    <property type="entry name" value="PSI_PsaK"/>
    <property type="match status" value="1"/>
</dbReference>
<dbReference type="Gene3D" id="1.20.860.20">
    <property type="entry name" value="Photosystem I PsaK, reaction centre"/>
    <property type="match status" value="1"/>
</dbReference>
<dbReference type="GO" id="GO:0042651">
    <property type="term" value="C:thylakoid membrane"/>
    <property type="evidence" value="ECO:0007669"/>
    <property type="project" value="UniProtKB-UniRule"/>
</dbReference>
<evidence type="ECO:0000256" key="8">
    <source>
        <dbReference type="ARBA" id="ARBA00023136"/>
    </source>
</evidence>
<keyword evidence="5 9" id="KW-0603">Photosystem I</keyword>
<evidence type="ECO:0000256" key="4">
    <source>
        <dbReference type="ARBA" id="ARBA00022692"/>
    </source>
</evidence>
<evidence type="ECO:0000256" key="7">
    <source>
        <dbReference type="ARBA" id="ARBA00023078"/>
    </source>
</evidence>
<dbReference type="AlphaFoldDB" id="A0A4D6WVM9"/>
<feature type="transmembrane region" description="Helical" evidence="9">
    <location>
        <begin position="20"/>
        <end position="41"/>
    </location>
</feature>
<reference evidence="10" key="1">
    <citation type="journal article" date="2019" name="Mol. Phylogenet. Evol.">
        <title>Morphological evolution and classification of the red algal order Ceramiales inferred using plastid phylogenomics.</title>
        <authorList>
            <person name="Diaz-Tapia P."/>
            <person name="Pasella M.M."/>
            <person name="Verbruggen H."/>
            <person name="Maggs C.A."/>
        </authorList>
    </citation>
    <scope>NUCLEOTIDE SEQUENCE</scope>
    <source>
        <strain evidence="10">PD2930</strain>
    </source>
</reference>
<evidence type="ECO:0000313" key="10">
    <source>
        <dbReference type="EMBL" id="QCI07709.1"/>
    </source>
</evidence>
<keyword evidence="7 9" id="KW-0793">Thylakoid</keyword>
<organism evidence="10">
    <name type="scientific">Nitophyllum punctatum</name>
    <dbReference type="NCBI Taxonomy" id="158729"/>
    <lineage>
        <taxon>Eukaryota</taxon>
        <taxon>Rhodophyta</taxon>
        <taxon>Florideophyceae</taxon>
        <taxon>Rhodymeniophycidae</taxon>
        <taxon>Ceramiales</taxon>
        <taxon>Delesseriaceae</taxon>
        <taxon>Nitophylloideae</taxon>
        <taxon>Nitophyllum</taxon>
    </lineage>
</organism>
<keyword evidence="10" id="KW-0934">Plastid</keyword>
<comment type="subcellular location">
    <subcellularLocation>
        <location evidence="9">Cellular thylakoid membrane</location>
        <topology evidence="9">Multi-pass membrane protein</topology>
    </subcellularLocation>
    <subcellularLocation>
        <location evidence="1">Membrane</location>
        <topology evidence="1">Multi-pass membrane protein</topology>
    </subcellularLocation>
</comment>
<keyword evidence="4 9" id="KW-0812">Transmembrane</keyword>
<sequence>MHTESNLFFNLIAEKPIWSVQIALIMIISNLLCISIGRYSIKVRSLSPSISILGIEGLGLPELLATTSLGHIVGAGTILGLKSSGIL</sequence>
<name>A0A4D6WVM9_9FLOR</name>
<comment type="similarity">
    <text evidence="2 9">Belongs to the PsaG/PsaK family.</text>
</comment>
<evidence type="ECO:0000256" key="3">
    <source>
        <dbReference type="ARBA" id="ARBA00022531"/>
    </source>
</evidence>
<evidence type="ECO:0000256" key="2">
    <source>
        <dbReference type="ARBA" id="ARBA00006458"/>
    </source>
</evidence>
<dbReference type="Pfam" id="PF01241">
    <property type="entry name" value="PSI_PSAK"/>
    <property type="match status" value="1"/>
</dbReference>
<evidence type="ECO:0000256" key="6">
    <source>
        <dbReference type="ARBA" id="ARBA00022989"/>
    </source>
</evidence>
<dbReference type="GO" id="GO:0009522">
    <property type="term" value="C:photosystem I"/>
    <property type="evidence" value="ECO:0007669"/>
    <property type="project" value="UniProtKB-KW"/>
</dbReference>
<dbReference type="GO" id="GO:0015979">
    <property type="term" value="P:photosynthesis"/>
    <property type="evidence" value="ECO:0007669"/>
    <property type="project" value="UniProtKB-UniRule"/>
</dbReference>
<accession>A0A4D6WVM9</accession>
<dbReference type="InterPro" id="IPR037101">
    <property type="entry name" value="PSI_PsaK_bact"/>
</dbReference>
<keyword evidence="8 9" id="KW-0472">Membrane</keyword>
<protein>
    <recommendedName>
        <fullName evidence="9">Photosystem I reaction center subunit PsaK</fullName>
    </recommendedName>
    <alternativeName>
        <fullName evidence="9">Photosystem I subunit X</fullName>
    </alternativeName>
</protein>
<keyword evidence="6 9" id="KW-1133">Transmembrane helix</keyword>
<dbReference type="EMBL" id="MK814699">
    <property type="protein sequence ID" value="QCI07709.1"/>
    <property type="molecule type" value="Genomic_DNA"/>
</dbReference>